<dbReference type="EMBL" id="MT143482">
    <property type="protein sequence ID" value="QJA97311.1"/>
    <property type="molecule type" value="Genomic_DNA"/>
</dbReference>
<dbReference type="InterPro" id="IPR056670">
    <property type="entry name" value="DUF7768"/>
</dbReference>
<dbReference type="Pfam" id="PF24963">
    <property type="entry name" value="DUF7768"/>
    <property type="match status" value="1"/>
</dbReference>
<feature type="domain" description="DUF7768" evidence="1">
    <location>
        <begin position="2"/>
        <end position="96"/>
    </location>
</feature>
<protein>
    <recommendedName>
        <fullName evidence="1">DUF7768 domain-containing protein</fullName>
    </recommendedName>
</protein>
<dbReference type="Gene3D" id="3.40.50.10400">
    <property type="entry name" value="Hypothetical protein PA1492"/>
    <property type="match status" value="1"/>
</dbReference>
<dbReference type="AlphaFoldDB" id="A0A6M3LWL4"/>
<proteinExistence type="predicted"/>
<reference evidence="2" key="1">
    <citation type="submission" date="2020-03" db="EMBL/GenBank/DDBJ databases">
        <title>The deep terrestrial virosphere.</title>
        <authorList>
            <person name="Holmfeldt K."/>
            <person name="Nilsson E."/>
            <person name="Simone D."/>
            <person name="Lopez-Fernandez M."/>
            <person name="Wu X."/>
            <person name="de Brujin I."/>
            <person name="Lundin D."/>
            <person name="Andersson A."/>
            <person name="Bertilsson S."/>
            <person name="Dopson M."/>
        </authorList>
    </citation>
    <scope>NUCLEOTIDE SEQUENCE</scope>
    <source>
        <strain evidence="2">MM415B06356</strain>
    </source>
</reference>
<evidence type="ECO:0000259" key="1">
    <source>
        <dbReference type="Pfam" id="PF24963"/>
    </source>
</evidence>
<sequence>MKLIYIAAPYSQGDPIINIRNAVMAADKLLELGYLPFIPHLTGFWHLLSPKPYKTWMAIDREMLRRCDAVLRLDGLSPGADKEVVFAEELGLNVYYSIEELSKWLEV</sequence>
<accession>A0A6M3LWL4</accession>
<gene>
    <name evidence="2" type="ORF">MM415B06356_0003</name>
</gene>
<organism evidence="2">
    <name type="scientific">viral metagenome</name>
    <dbReference type="NCBI Taxonomy" id="1070528"/>
    <lineage>
        <taxon>unclassified sequences</taxon>
        <taxon>metagenomes</taxon>
        <taxon>organismal metagenomes</taxon>
    </lineage>
</organism>
<evidence type="ECO:0000313" key="2">
    <source>
        <dbReference type="EMBL" id="QJA97311.1"/>
    </source>
</evidence>
<dbReference type="SUPFAM" id="SSF52309">
    <property type="entry name" value="N-(deoxy)ribosyltransferase-like"/>
    <property type="match status" value="1"/>
</dbReference>
<name>A0A6M3LWL4_9ZZZZ</name>